<accession>A0A8F2E6T3</accession>
<reference evidence="1" key="1">
    <citation type="submission" date="2021-03" db="EMBL/GenBank/DDBJ databases">
        <authorList>
            <person name="Alqahtani R."/>
            <person name="Behailu E."/>
            <person name="Cappabianca D.W."/>
            <person name="Csanadi-Schwartz K.M."/>
            <person name="Dalal A.S."/>
            <person name="Fahim M.S."/>
            <person name="Franklin J.M."/>
            <person name="Gluckman M.H."/>
            <person name="Levine C.J."/>
            <person name="Martin N."/>
            <person name="Milza N."/>
            <person name="Najmabadi R."/>
            <person name="Newman A.M."/>
            <person name="Pajunar M."/>
            <person name="Qalawee I."/>
            <person name="Rizvi A."/>
            <person name="Samuel A."/>
            <person name="Smith A."/>
            <person name="Swann F.E."/>
            <person name="Sweeney P."/>
            <person name="Torres N.R."/>
            <person name="Ventrone L."/>
            <person name="Ventura L."/>
            <person name="Wroe M."/>
            <person name="Acquaye N.A."/>
            <person name="Agnes T.J."/>
            <person name="Ahmed A."/>
            <person name="Ahmed S."/>
            <person name="Amodu B.A."/>
            <person name="Arefeayne N.F."/>
            <person name="Asamoah-Frimpong E.A."/>
            <person name="Attaran A."/>
            <person name="Barragan J.M."/>
            <person name="Baumgarten L.N."/>
            <person name="Berhane B."/>
            <person name="Beyene A."/>
            <person name="Bhattarai B."/>
            <person name="Biondokin D.V."/>
            <person name="Boone B.K."/>
            <person name="Burney S.Z."/>
            <person name="Cayanan J.-R.T."/>
            <person name="Cesta G."/>
            <person name="Chang J."/>
            <person name="Chavez J."/>
            <person name="Chorbajian C."/>
            <person name="Christian S."/>
            <person name="Corns J.R."/>
            <person name="Corns N.R."/>
            <person name="Cowan J.T."/>
            <person name="Coyne C."/>
            <person name="Dadzie B."/>
            <person name="Datu D.-L.V."/>
            <person name="Deng B.C."/>
            <person name="Der L."/>
            <person name="Dickerson K."/>
            <person name="Dozier E."/>
            <person name="Egbunine A.O."/>
            <person name="Farooq M."/>
            <person name="Fonge A.E."/>
            <person name="Ghomsi-Nono M.P."/>
            <person name="Giampietro H."/>
            <person name="Gunnison R.P."/>
            <person name="Han S.H."/>
            <person name="Hennigan A.J."/>
            <person name="Hong A.N."/>
            <person name="Ijomor E.C."/>
            <person name="Jalali A."/>
            <person name="Jamil T.Z."/>
            <person name="Jenkins C.R."/>
            <person name="Joseph M.A."/>
            <person name="Jowanowitch O.J."/>
            <person name="Kang D."/>
            <person name="Khan A."/>
            <person name="Khan Z.K."/>
            <person name="Kiewe T."/>
            <person name="Kjerulf A.B."/>
            <person name="Kolosey V."/>
            <person name="Kurup M."/>
            <person name="Lee V.H."/>
            <person name="Llontop-Maldonado V."/>
            <person name="Long P."/>
            <person name="Lu N."/>
            <person name="Majekodunmi A."/>
            <person name="Malik H.W."/>
            <person name="Marcellino S.C."/>
            <person name="Martinez L.A."/>
            <person name="Meher F.N."/>
            <person name="Michelin M.A."/>
            <person name="Mitchell K.G."/>
            <person name="Mullens W.J."/>
            <person name="Nwakama C."/>
            <person name="Nwosu F.T."/>
            <person name="Oboh E.C."/>
            <person name="Odujinrin O."/>
            <person name="Ogunsan O."/>
            <person name="O'Neill K."/>
            <person name="Oxlaj J.A."/>
            <person name="Patel A.K."/>
            <person name="Patel B.R."/>
            <person name="Pham Q."/>
            <person name="Porter J."/>
            <person name="Portes J."/>
            <person name="Prokopenko A."/>
            <person name="Quraishi M."/>
            <person name="Qureshi M.-A."/>
            <person name="Rivera A."/>
            <person name="Rubalsky V."/>
            <person name="Saikali Y."/>
            <person name="Saqaf K."/>
            <person name="Saroya S.R."/>
            <person name="Seas A."/>
            <person name="Shadrick R.E."/>
            <person name="Sharda N."/>
            <person name="Sigindere M.T."/>
            <person name="Simbi V.G."/>
            <person name="Thuzar C."/>
            <person name="Tran K."/>
            <person name="Tran V.D."/>
            <person name="Trang W."/>
            <person name="Vaishnav N."/>
            <person name="Vuong K."/>
            <person name="Walker C."/>
            <person name="Wallace S.A."/>
            <person name="Warfield J.C."/>
            <person name="Wikina T."/>
            <person name="Wobbeking F.T."/>
            <person name="Worrent L.D."/>
            <person name="Yan T."/>
            <person name="Zehra A."/>
            <person name="Avazpour P."/>
            <person name="Kim F.M."/>
            <person name="Mason K."/>
            <person name="Nguyen D.A."/>
            <person name="Pettit S.M."/>
            <person name="Zhou O.J."/>
            <person name="Brissett D.L."/>
            <person name="Gualtieri C."/>
            <person name="Hufford T.M."/>
            <person name="Ko J.M."/>
            <person name="Novak J.K."/>
            <person name="Smith Z.M."/>
            <person name="Mayer-Bacon C."/>
            <person name="Erill I."/>
            <person name="Caruso S.M."/>
            <person name="Garlena R.A."/>
            <person name="Russell D.A."/>
            <person name="Pope W.H."/>
            <person name="Jacobs-Sera D."/>
            <person name="Hatfull G.F."/>
        </authorList>
    </citation>
    <scope>NUCLEOTIDE SEQUENCE</scope>
</reference>
<dbReference type="RefSeq" id="YP_010655703.1">
    <property type="nucleotide sequence ID" value="NC_070830.1"/>
</dbReference>
<keyword evidence="2" id="KW-1185">Reference proteome</keyword>
<dbReference type="GeneID" id="77931569"/>
<evidence type="ECO:0000313" key="2">
    <source>
        <dbReference type="Proteomes" id="UP000683386"/>
    </source>
</evidence>
<proteinExistence type="predicted"/>
<gene>
    <name evidence="1" type="primary">97</name>
    <name evidence="1" type="ORF">SEA_KIMJONGPHILL_97</name>
</gene>
<dbReference type="EMBL" id="MW822144">
    <property type="protein sequence ID" value="QWT29878.1"/>
    <property type="molecule type" value="Genomic_DNA"/>
</dbReference>
<name>A0A8F2E6T3_9CAUD</name>
<dbReference type="Proteomes" id="UP000683386">
    <property type="component" value="Segment"/>
</dbReference>
<sequence length="88" mass="9848">MTKTTTYTVRMIMGNDKCTTVTTVESDTPENAAREAEMKWTGITVRIVTVEGPDGCDVDLCEDDDHWCPTDEMHGHLESDGTCMNCHY</sequence>
<protein>
    <submittedName>
        <fullName evidence="1">Uncharacterized protein</fullName>
    </submittedName>
</protein>
<dbReference type="KEGG" id="vg:77931569"/>
<organism evidence="1 2">
    <name type="scientific">Streptomyces phage KimJongPhill</name>
    <dbReference type="NCBI Taxonomy" id="2848886"/>
    <lineage>
        <taxon>Viruses</taxon>
        <taxon>Duplodnaviria</taxon>
        <taxon>Heunggongvirae</taxon>
        <taxon>Uroviricota</taxon>
        <taxon>Caudoviricetes</taxon>
        <taxon>Zukovirus</taxon>
        <taxon>Zukovirus phill</taxon>
    </lineage>
</organism>
<evidence type="ECO:0000313" key="1">
    <source>
        <dbReference type="EMBL" id="QWT29878.1"/>
    </source>
</evidence>